<evidence type="ECO:0000313" key="1">
    <source>
        <dbReference type="EMBL" id="SHJ57169.1"/>
    </source>
</evidence>
<comment type="caution">
    <text evidence="1">The sequence shown here is derived from an EMBL/GenBank/DDBJ whole genome shotgun (WGS) entry which is preliminary data.</text>
</comment>
<dbReference type="Pfam" id="PF06935">
    <property type="entry name" value="DUF1284"/>
    <property type="match status" value="1"/>
</dbReference>
<dbReference type="RefSeq" id="WP_060606308.1">
    <property type="nucleotide sequence ID" value="NZ_FQZC01000003.1"/>
</dbReference>
<accession>A0ABY1IND7</accession>
<sequence>MTIHLRPHHLLCLLTYVGKGYGDAFIRNYDRIAQRLSMGEAIMVVDGPDDICAPLLTDPDAHCRRAGVTARDADALHDIAGILAIGVGDTLSLDPATLSDMRTAFASGRSRGACAGCEWEALCSAVARDGFAGARVQLAEGGAKAMCCGS</sequence>
<proteinExistence type="predicted"/>
<dbReference type="EMBL" id="FQZC01000003">
    <property type="protein sequence ID" value="SHJ57169.1"/>
    <property type="molecule type" value="Genomic_DNA"/>
</dbReference>
<dbReference type="Proteomes" id="UP000184290">
    <property type="component" value="Unassembled WGS sequence"/>
</dbReference>
<protein>
    <recommendedName>
        <fullName evidence="3">2Fe-2S ferredoxin</fullName>
    </recommendedName>
</protein>
<dbReference type="InterPro" id="IPR009702">
    <property type="entry name" value="DUF1284"/>
</dbReference>
<keyword evidence="2" id="KW-1185">Reference proteome</keyword>
<organism evidence="1 2">
    <name type="scientific">Aureimonas altamirensis DSM 21988</name>
    <dbReference type="NCBI Taxonomy" id="1121026"/>
    <lineage>
        <taxon>Bacteria</taxon>
        <taxon>Pseudomonadati</taxon>
        <taxon>Pseudomonadota</taxon>
        <taxon>Alphaproteobacteria</taxon>
        <taxon>Hyphomicrobiales</taxon>
        <taxon>Aurantimonadaceae</taxon>
        <taxon>Aureimonas</taxon>
    </lineage>
</organism>
<gene>
    <name evidence="1" type="ORF">SAMN02745911_2904</name>
</gene>
<evidence type="ECO:0008006" key="3">
    <source>
        <dbReference type="Google" id="ProtNLM"/>
    </source>
</evidence>
<reference evidence="1 2" key="1">
    <citation type="submission" date="2016-11" db="EMBL/GenBank/DDBJ databases">
        <authorList>
            <person name="Varghese N."/>
            <person name="Submissions S."/>
        </authorList>
    </citation>
    <scope>NUCLEOTIDE SEQUENCE [LARGE SCALE GENOMIC DNA]</scope>
    <source>
        <strain evidence="1 2">DSM 21988</strain>
    </source>
</reference>
<evidence type="ECO:0000313" key="2">
    <source>
        <dbReference type="Proteomes" id="UP000184290"/>
    </source>
</evidence>
<name>A0ABY1IND7_9HYPH</name>